<dbReference type="OrthoDB" id="10256829at2759"/>
<name>A0A6I9PK31_9TELE</name>
<protein>
    <submittedName>
        <fullName evidence="8">Collagen alpha-6(VI) chain-like</fullName>
    </submittedName>
</protein>
<keyword evidence="7" id="KW-1185">Reference proteome</keyword>
<evidence type="ECO:0000256" key="3">
    <source>
        <dbReference type="ARBA" id="ARBA00022729"/>
    </source>
</evidence>
<organism evidence="7 8">
    <name type="scientific">Notothenia coriiceps</name>
    <name type="common">black rockcod</name>
    <dbReference type="NCBI Taxonomy" id="8208"/>
    <lineage>
        <taxon>Eukaryota</taxon>
        <taxon>Metazoa</taxon>
        <taxon>Chordata</taxon>
        <taxon>Craniata</taxon>
        <taxon>Vertebrata</taxon>
        <taxon>Euteleostomi</taxon>
        <taxon>Actinopterygii</taxon>
        <taxon>Neopterygii</taxon>
        <taxon>Teleostei</taxon>
        <taxon>Neoteleostei</taxon>
        <taxon>Acanthomorphata</taxon>
        <taxon>Eupercaria</taxon>
        <taxon>Perciformes</taxon>
        <taxon>Notothenioidei</taxon>
        <taxon>Nototheniidae</taxon>
        <taxon>Notothenia</taxon>
    </lineage>
</organism>
<evidence type="ECO:0000313" key="7">
    <source>
        <dbReference type="Proteomes" id="UP000504611"/>
    </source>
</evidence>
<dbReference type="PROSITE" id="PS50234">
    <property type="entry name" value="VWFA"/>
    <property type="match status" value="1"/>
</dbReference>
<dbReference type="Pfam" id="PF00092">
    <property type="entry name" value="VWA"/>
    <property type="match status" value="1"/>
</dbReference>
<keyword evidence="2" id="KW-0964">Secreted</keyword>
<dbReference type="PRINTS" id="PR00453">
    <property type="entry name" value="VWFADOMAIN"/>
</dbReference>
<reference evidence="8" key="1">
    <citation type="submission" date="2025-08" db="UniProtKB">
        <authorList>
            <consortium name="RefSeq"/>
        </authorList>
    </citation>
    <scope>IDENTIFICATION</scope>
    <source>
        <tissue evidence="8">Muscle</tissue>
    </source>
</reference>
<dbReference type="KEGG" id="ncc:104961904"/>
<dbReference type="FunFam" id="3.40.50.410:FF:000004">
    <property type="entry name" value="collagen alpha-6(VI) chain"/>
    <property type="match status" value="1"/>
</dbReference>
<dbReference type="InterPro" id="IPR050525">
    <property type="entry name" value="ECM_Assembly_Org"/>
</dbReference>
<feature type="non-terminal residue" evidence="8">
    <location>
        <position position="199"/>
    </location>
</feature>
<sequence>CEKQQADLVFLLDQSSSINQDDYTIMKKFTTDLVNSFKVSEELVRVGLAQFSSDDVNHEFDLNQFNSQEAVNKHILSMTQRGGSTYIGLALDSIRGYFEASRGSRRSAGISQNLVLITDGKSQDDVEDAADHLRALGIEVFAIGIEDVHDLELLQITGTPERVFTVNNFGSLDEVKQKVFEAICKSKLHIHDKLLQPNI</sequence>
<dbReference type="GO" id="GO:0005576">
    <property type="term" value="C:extracellular region"/>
    <property type="evidence" value="ECO:0007669"/>
    <property type="project" value="UniProtKB-SubCell"/>
</dbReference>
<proteinExistence type="predicted"/>
<dbReference type="AlphaFoldDB" id="A0A6I9PK31"/>
<dbReference type="SUPFAM" id="SSF53300">
    <property type="entry name" value="vWA-like"/>
    <property type="match status" value="1"/>
</dbReference>
<evidence type="ECO:0000259" key="6">
    <source>
        <dbReference type="PROSITE" id="PS50234"/>
    </source>
</evidence>
<feature type="domain" description="VWFA" evidence="6">
    <location>
        <begin position="7"/>
        <end position="179"/>
    </location>
</feature>
<evidence type="ECO:0000256" key="2">
    <source>
        <dbReference type="ARBA" id="ARBA00022525"/>
    </source>
</evidence>
<keyword evidence="5" id="KW-0325">Glycoprotein</keyword>
<dbReference type="PANTHER" id="PTHR24020">
    <property type="entry name" value="COLLAGEN ALPHA"/>
    <property type="match status" value="1"/>
</dbReference>
<evidence type="ECO:0000313" key="8">
    <source>
        <dbReference type="RefSeq" id="XP_010788567.1"/>
    </source>
</evidence>
<accession>A0A6I9PK31</accession>
<feature type="non-terminal residue" evidence="8">
    <location>
        <position position="1"/>
    </location>
</feature>
<dbReference type="InterPro" id="IPR036465">
    <property type="entry name" value="vWFA_dom_sf"/>
</dbReference>
<comment type="subcellular location">
    <subcellularLocation>
        <location evidence="1">Secreted</location>
    </subcellularLocation>
</comment>
<gene>
    <name evidence="8" type="primary">LOC104961904</name>
</gene>
<evidence type="ECO:0000256" key="1">
    <source>
        <dbReference type="ARBA" id="ARBA00004613"/>
    </source>
</evidence>
<evidence type="ECO:0000256" key="4">
    <source>
        <dbReference type="ARBA" id="ARBA00022737"/>
    </source>
</evidence>
<evidence type="ECO:0000256" key="5">
    <source>
        <dbReference type="ARBA" id="ARBA00023180"/>
    </source>
</evidence>
<dbReference type="Gene3D" id="3.40.50.410">
    <property type="entry name" value="von Willebrand factor, type A domain"/>
    <property type="match status" value="1"/>
</dbReference>
<dbReference type="PANTHER" id="PTHR24020:SF86">
    <property type="entry name" value="COLLAGEN, TYPE VI, ALPHA 4"/>
    <property type="match status" value="1"/>
</dbReference>
<keyword evidence="4" id="KW-0677">Repeat</keyword>
<dbReference type="SMART" id="SM00327">
    <property type="entry name" value="VWA"/>
    <property type="match status" value="1"/>
</dbReference>
<dbReference type="RefSeq" id="XP_010788567.1">
    <property type="nucleotide sequence ID" value="XM_010790265.1"/>
</dbReference>
<dbReference type="InterPro" id="IPR002035">
    <property type="entry name" value="VWF_A"/>
</dbReference>
<keyword evidence="3" id="KW-0732">Signal</keyword>
<dbReference type="Proteomes" id="UP000504611">
    <property type="component" value="Unplaced"/>
</dbReference>
<dbReference type="GeneID" id="104961904"/>